<evidence type="ECO:0000259" key="4">
    <source>
        <dbReference type="PROSITE" id="PS51635"/>
    </source>
</evidence>
<accession>A0A2T5TWG9</accession>
<dbReference type="InterPro" id="IPR016035">
    <property type="entry name" value="Acyl_Trfase/lysoPLipase"/>
</dbReference>
<dbReference type="Proteomes" id="UP000244013">
    <property type="component" value="Unassembled WGS sequence"/>
</dbReference>
<reference evidence="5 6" key="1">
    <citation type="submission" date="2018-04" db="EMBL/GenBank/DDBJ databases">
        <title>Genomic Encyclopedia of Type Strains, Phase III (KMG-III): the genomes of soil and plant-associated and newly described type strains.</title>
        <authorList>
            <person name="Whitman W."/>
        </authorList>
    </citation>
    <scope>NUCLEOTIDE SEQUENCE [LARGE SCALE GENOMIC DNA]</scope>
    <source>
        <strain evidence="5 6">MA-olki</strain>
    </source>
</reference>
<keyword evidence="3" id="KW-0472">Membrane</keyword>
<organism evidence="5 6">
    <name type="scientific">Sphingomonas faeni</name>
    <dbReference type="NCBI Taxonomy" id="185950"/>
    <lineage>
        <taxon>Bacteria</taxon>
        <taxon>Pseudomonadati</taxon>
        <taxon>Pseudomonadota</taxon>
        <taxon>Alphaproteobacteria</taxon>
        <taxon>Sphingomonadales</taxon>
        <taxon>Sphingomonadaceae</taxon>
        <taxon>Sphingomonas</taxon>
    </lineage>
</organism>
<dbReference type="Pfam" id="PF01734">
    <property type="entry name" value="Patatin"/>
    <property type="match status" value="1"/>
</dbReference>
<dbReference type="AlphaFoldDB" id="A0A2T5TWG9"/>
<dbReference type="SUPFAM" id="SSF52151">
    <property type="entry name" value="FabD/lysophospholipase-like"/>
    <property type="match status" value="1"/>
</dbReference>
<feature type="active site" description="Nucleophile" evidence="2">
    <location>
        <position position="56"/>
    </location>
</feature>
<feature type="domain" description="PNPLA" evidence="4">
    <location>
        <begin position="24"/>
        <end position="367"/>
    </location>
</feature>
<feature type="active site" description="Proton acceptor" evidence="2">
    <location>
        <position position="354"/>
    </location>
</feature>
<feature type="short sequence motif" description="DGA/G" evidence="2">
    <location>
        <begin position="354"/>
        <end position="356"/>
    </location>
</feature>
<feature type="short sequence motif" description="GXSXG" evidence="2">
    <location>
        <begin position="54"/>
        <end position="58"/>
    </location>
</feature>
<evidence type="ECO:0000313" key="5">
    <source>
        <dbReference type="EMBL" id="PTW43579.1"/>
    </source>
</evidence>
<dbReference type="GeneID" id="91007845"/>
<dbReference type="GO" id="GO:0016042">
    <property type="term" value="P:lipid catabolic process"/>
    <property type="evidence" value="ECO:0007669"/>
    <property type="project" value="UniProtKB-UniRule"/>
</dbReference>
<evidence type="ECO:0000256" key="1">
    <source>
        <dbReference type="ARBA" id="ARBA00023098"/>
    </source>
</evidence>
<proteinExistence type="predicted"/>
<evidence type="ECO:0000256" key="3">
    <source>
        <dbReference type="SAM" id="Phobius"/>
    </source>
</evidence>
<keyword evidence="3" id="KW-0812">Transmembrane</keyword>
<dbReference type="OrthoDB" id="9770965at2"/>
<sequence>MRDDQDFPIYTADMFASPADECDIVMKGGVTSGIVYPYAILELARRYRFRSIGGTSAGAIAASLAAAAEYARTVRGDPAGFVRLQYHCDELPERMAALFQPEPRYRRLFRYLLRAQSGSSALSLIAGLPLVAPFQAMVGTVVGAIGMWALRAGLAGILLGALVGLVAALLVHVQTLIRTQLPQSDFGVCPGTDQSGGNGPALTSWLHETIQEIAFGEDWQSRPPLTFGQLRGTGSGEQIDLRVITTNLGMGRPHSLPTLGITAAYSDTEWRRLFPGDVCEWMAGSVAEAAQMPGLLSFPSPVDLPVLVAARMSLAFPLLFAAVPVHVRDFANAELQRATGATPIIENRRILFADGGISSNFPIHLFDALLPARPTFALSLDDLPPGTTTGGERVFIPATARQGFGLPARATVTVSGLFGSILRAAKDWQDQLLSTMPGQRERIGHVMLSADEGGLNLTMPPERARALMFRGLEIGRRFADGALDFDEHRWRRSLVAYDQLARMSDTVHQTWSSGFGSWLLGYLTRPKSYRRLTTADRSMIHHALGAVADLDNAFEPGINDADRKLPRPVGTLRVNPRY</sequence>
<keyword evidence="2" id="KW-0442">Lipid degradation</keyword>
<name>A0A2T5TWG9_9SPHN</name>
<dbReference type="PROSITE" id="PS51635">
    <property type="entry name" value="PNPLA"/>
    <property type="match status" value="1"/>
</dbReference>
<feature type="transmembrane region" description="Helical" evidence="3">
    <location>
        <begin position="152"/>
        <end position="173"/>
    </location>
</feature>
<evidence type="ECO:0000313" key="6">
    <source>
        <dbReference type="Proteomes" id="UP000244013"/>
    </source>
</evidence>
<dbReference type="Gene3D" id="3.40.1090.10">
    <property type="entry name" value="Cytosolic phospholipase A2 catalytic domain"/>
    <property type="match status" value="2"/>
</dbReference>
<protein>
    <submittedName>
        <fullName evidence="5">Patatin-like phospholipase</fullName>
    </submittedName>
</protein>
<dbReference type="InterPro" id="IPR002641">
    <property type="entry name" value="PNPLA_dom"/>
</dbReference>
<gene>
    <name evidence="5" type="ORF">C8J25_11821</name>
</gene>
<keyword evidence="2" id="KW-0378">Hydrolase</keyword>
<keyword evidence="3" id="KW-1133">Transmembrane helix</keyword>
<comment type="caution">
    <text evidence="5">The sequence shown here is derived from an EMBL/GenBank/DDBJ whole genome shotgun (WGS) entry which is preliminary data.</text>
</comment>
<evidence type="ECO:0000256" key="2">
    <source>
        <dbReference type="PROSITE-ProRule" id="PRU01161"/>
    </source>
</evidence>
<dbReference type="GO" id="GO:0016787">
    <property type="term" value="F:hydrolase activity"/>
    <property type="evidence" value="ECO:0007669"/>
    <property type="project" value="UniProtKB-UniRule"/>
</dbReference>
<dbReference type="EMBL" id="QAYE01000018">
    <property type="protein sequence ID" value="PTW43579.1"/>
    <property type="molecule type" value="Genomic_DNA"/>
</dbReference>
<keyword evidence="1 2" id="KW-0443">Lipid metabolism</keyword>
<comment type="caution">
    <text evidence="2">Lacks conserved residue(s) required for the propagation of feature annotation.</text>
</comment>
<dbReference type="RefSeq" id="WP_107955991.1">
    <property type="nucleotide sequence ID" value="NZ_QAYE01000018.1"/>
</dbReference>